<dbReference type="STRING" id="332977.SAMN05421740_108230"/>
<keyword evidence="3" id="KW-1185">Reference proteome</keyword>
<dbReference type="EMBL" id="FNZR01000008">
    <property type="protein sequence ID" value="SEL70429.1"/>
    <property type="molecule type" value="Genomic_DNA"/>
</dbReference>
<evidence type="ECO:0000313" key="2">
    <source>
        <dbReference type="EMBL" id="SEL70429.1"/>
    </source>
</evidence>
<name>A0A1H7SDN8_9SPHI</name>
<organism evidence="2 3">
    <name type="scientific">Parapedobacter koreensis</name>
    <dbReference type="NCBI Taxonomy" id="332977"/>
    <lineage>
        <taxon>Bacteria</taxon>
        <taxon>Pseudomonadati</taxon>
        <taxon>Bacteroidota</taxon>
        <taxon>Sphingobacteriia</taxon>
        <taxon>Sphingobacteriales</taxon>
        <taxon>Sphingobacteriaceae</taxon>
        <taxon>Parapedobacter</taxon>
    </lineage>
</organism>
<feature type="domain" description="TfoX N-terminal" evidence="1">
    <location>
        <begin position="30"/>
        <end position="111"/>
    </location>
</feature>
<gene>
    <name evidence="2" type="ORF">SAMN05421740_108230</name>
</gene>
<accession>A0A1H7SDN8</accession>
<dbReference type="Proteomes" id="UP000198916">
    <property type="component" value="Unassembled WGS sequence"/>
</dbReference>
<evidence type="ECO:0000259" key="1">
    <source>
        <dbReference type="Pfam" id="PF04993"/>
    </source>
</evidence>
<dbReference type="InterPro" id="IPR007076">
    <property type="entry name" value="TfoX_N"/>
</dbReference>
<dbReference type="Pfam" id="PF04993">
    <property type="entry name" value="TfoX_N"/>
    <property type="match status" value="1"/>
</dbReference>
<sequence length="122" mass="13820">MVLIGLTDMAYDNDLVQQVRAYLRGIPRMAIEEKKMFGGLAFLVNGKMCINVSGDSLMCRFDPDNLDEIVERRGYRPMVMKGKNLAGYCYVGPEGYGQPEDFSYWLELCLAYNAQAKASSRR</sequence>
<proteinExistence type="predicted"/>
<evidence type="ECO:0000313" key="3">
    <source>
        <dbReference type="Proteomes" id="UP000198916"/>
    </source>
</evidence>
<dbReference type="Gene3D" id="3.30.1460.30">
    <property type="entry name" value="YgaC/TfoX-N like chaperone"/>
    <property type="match status" value="1"/>
</dbReference>
<protein>
    <submittedName>
        <fullName evidence="2">TfoX N-terminal domain-containing protein</fullName>
    </submittedName>
</protein>
<reference evidence="3" key="1">
    <citation type="submission" date="2016-10" db="EMBL/GenBank/DDBJ databases">
        <authorList>
            <person name="Varghese N."/>
            <person name="Submissions S."/>
        </authorList>
    </citation>
    <scope>NUCLEOTIDE SEQUENCE [LARGE SCALE GENOMIC DNA]</scope>
    <source>
        <strain evidence="3">Jip14</strain>
    </source>
</reference>
<dbReference type="SUPFAM" id="SSF159894">
    <property type="entry name" value="YgaC/TfoX-N like"/>
    <property type="match status" value="1"/>
</dbReference>
<dbReference type="AlphaFoldDB" id="A0A1H7SDN8"/>